<dbReference type="Proteomes" id="UP000011115">
    <property type="component" value="Unassembled WGS sequence"/>
</dbReference>
<protein>
    <submittedName>
        <fullName evidence="2">Uncharacterized protein</fullName>
    </submittedName>
</protein>
<reference evidence="3" key="1">
    <citation type="journal article" date="2011" name="Nature">
        <title>Genome sequence and analysis of the tuber crop potato.</title>
        <authorList>
            <consortium name="The Potato Genome Sequencing Consortium"/>
        </authorList>
    </citation>
    <scope>NUCLEOTIDE SEQUENCE [LARGE SCALE GENOMIC DNA]</scope>
    <source>
        <strain evidence="3">cv. DM1-3 516 R44</strain>
    </source>
</reference>
<organism evidence="2 3">
    <name type="scientific">Solanum tuberosum</name>
    <name type="common">Potato</name>
    <dbReference type="NCBI Taxonomy" id="4113"/>
    <lineage>
        <taxon>Eukaryota</taxon>
        <taxon>Viridiplantae</taxon>
        <taxon>Streptophyta</taxon>
        <taxon>Embryophyta</taxon>
        <taxon>Tracheophyta</taxon>
        <taxon>Spermatophyta</taxon>
        <taxon>Magnoliopsida</taxon>
        <taxon>eudicotyledons</taxon>
        <taxon>Gunneridae</taxon>
        <taxon>Pentapetalae</taxon>
        <taxon>asterids</taxon>
        <taxon>lamiids</taxon>
        <taxon>Solanales</taxon>
        <taxon>Solanaceae</taxon>
        <taxon>Solanoideae</taxon>
        <taxon>Solaneae</taxon>
        <taxon>Solanum</taxon>
    </lineage>
</organism>
<feature type="region of interest" description="Disordered" evidence="1">
    <location>
        <begin position="84"/>
        <end position="123"/>
    </location>
</feature>
<evidence type="ECO:0000313" key="3">
    <source>
        <dbReference type="Proteomes" id="UP000011115"/>
    </source>
</evidence>
<evidence type="ECO:0000313" key="2">
    <source>
        <dbReference type="EnsemblPlants" id="PGSC0003DMT400096919"/>
    </source>
</evidence>
<name>M1DZI5_SOLTU</name>
<dbReference type="AlphaFoldDB" id="M1DZI5"/>
<dbReference type="EnsemblPlants" id="PGSC0003DMT400096919">
    <property type="protein sequence ID" value="PGSC0003DMT400096919"/>
    <property type="gene ID" value="PGSC0003DMG400046490"/>
</dbReference>
<dbReference type="Gramene" id="PGSC0003DMT400096919">
    <property type="protein sequence ID" value="PGSC0003DMT400096919"/>
    <property type="gene ID" value="PGSC0003DMG400046490"/>
</dbReference>
<sequence length="146" mass="16573">MNILDLCCSLEDGSIVDIYVKYLIDEPLVDPGPILLENVSHENREESGSTFNKRDEQNGGPNILIICYCEFSYCSPATIDPNDIDVGPVGSDLVEEDDSNYSTEDSVDTEGELVRDDDEDYDSDVHEEVMELRAENRTFQRRKRNE</sequence>
<feature type="compositionally biased region" description="Acidic residues" evidence="1">
    <location>
        <begin position="93"/>
        <end position="122"/>
    </location>
</feature>
<evidence type="ECO:0000256" key="1">
    <source>
        <dbReference type="SAM" id="MobiDB-lite"/>
    </source>
</evidence>
<accession>M1DZI5</accession>
<proteinExistence type="predicted"/>
<feature type="region of interest" description="Disordered" evidence="1">
    <location>
        <begin position="40"/>
        <end position="60"/>
    </location>
</feature>
<dbReference type="HOGENOM" id="CLU_1899855_0_0_1"/>
<reference evidence="2" key="2">
    <citation type="submission" date="2015-06" db="UniProtKB">
        <authorList>
            <consortium name="EnsemblPlants"/>
        </authorList>
    </citation>
    <scope>IDENTIFICATION</scope>
    <source>
        <strain evidence="2">DM1-3 516 R44</strain>
    </source>
</reference>
<dbReference type="InParanoid" id="M1DZI5"/>
<feature type="compositionally biased region" description="Basic and acidic residues" evidence="1">
    <location>
        <begin position="40"/>
        <end position="57"/>
    </location>
</feature>
<keyword evidence="3" id="KW-1185">Reference proteome</keyword>
<dbReference type="PaxDb" id="4113-PGSC0003DMT400096919"/>